<dbReference type="InterPro" id="IPR050595">
    <property type="entry name" value="Bact_response_regulator"/>
</dbReference>
<dbReference type="PANTHER" id="PTHR44591">
    <property type="entry name" value="STRESS RESPONSE REGULATOR PROTEIN 1"/>
    <property type="match status" value="1"/>
</dbReference>
<evidence type="ECO:0000256" key="1">
    <source>
        <dbReference type="ARBA" id="ARBA00022553"/>
    </source>
</evidence>
<dbReference type="InterPro" id="IPR011006">
    <property type="entry name" value="CheY-like_superfamily"/>
</dbReference>
<evidence type="ECO:0000259" key="2">
    <source>
        <dbReference type="PROSITE" id="PS50110"/>
    </source>
</evidence>
<dbReference type="Gene3D" id="3.40.50.2300">
    <property type="match status" value="1"/>
</dbReference>
<gene>
    <name evidence="3" type="ORF">S01H1_21874</name>
</gene>
<organism evidence="3">
    <name type="scientific">marine sediment metagenome</name>
    <dbReference type="NCBI Taxonomy" id="412755"/>
    <lineage>
        <taxon>unclassified sequences</taxon>
        <taxon>metagenomes</taxon>
        <taxon>ecological metagenomes</taxon>
    </lineage>
</organism>
<feature type="domain" description="Response regulatory" evidence="2">
    <location>
        <begin position="6"/>
        <end position="82"/>
    </location>
</feature>
<protein>
    <recommendedName>
        <fullName evidence="2">Response regulatory domain-containing protein</fullName>
    </recommendedName>
</protein>
<comment type="caution">
    <text evidence="3">The sequence shown here is derived from an EMBL/GenBank/DDBJ whole genome shotgun (WGS) entry which is preliminary data.</text>
</comment>
<dbReference type="Pfam" id="PF00072">
    <property type="entry name" value="Response_reg"/>
    <property type="match status" value="1"/>
</dbReference>
<dbReference type="PANTHER" id="PTHR44591:SF25">
    <property type="entry name" value="CHEMOTAXIS TWO-COMPONENT RESPONSE REGULATOR"/>
    <property type="match status" value="1"/>
</dbReference>
<dbReference type="GO" id="GO:0000160">
    <property type="term" value="P:phosphorelay signal transduction system"/>
    <property type="evidence" value="ECO:0007669"/>
    <property type="project" value="InterPro"/>
</dbReference>
<evidence type="ECO:0000313" key="3">
    <source>
        <dbReference type="EMBL" id="GAF98118.1"/>
    </source>
</evidence>
<reference evidence="3" key="1">
    <citation type="journal article" date="2014" name="Front. Microbiol.">
        <title>High frequency of phylogenetically diverse reductive dehalogenase-homologous genes in deep subseafloor sedimentary metagenomes.</title>
        <authorList>
            <person name="Kawai M."/>
            <person name="Futagami T."/>
            <person name="Toyoda A."/>
            <person name="Takaki Y."/>
            <person name="Nishi S."/>
            <person name="Hori S."/>
            <person name="Arai W."/>
            <person name="Tsubouchi T."/>
            <person name="Morono Y."/>
            <person name="Uchiyama I."/>
            <person name="Ito T."/>
            <person name="Fujiyama A."/>
            <person name="Inagaki F."/>
            <person name="Takami H."/>
        </authorList>
    </citation>
    <scope>NUCLEOTIDE SEQUENCE</scope>
    <source>
        <strain evidence="3">Expedition CK06-06</strain>
    </source>
</reference>
<accession>X0TX16</accession>
<dbReference type="CDD" id="cd00156">
    <property type="entry name" value="REC"/>
    <property type="match status" value="1"/>
</dbReference>
<dbReference type="AlphaFoldDB" id="X0TX16"/>
<dbReference type="SUPFAM" id="SSF52172">
    <property type="entry name" value="CheY-like"/>
    <property type="match status" value="1"/>
</dbReference>
<feature type="non-terminal residue" evidence="3">
    <location>
        <position position="82"/>
    </location>
</feature>
<dbReference type="InterPro" id="IPR001789">
    <property type="entry name" value="Sig_transdc_resp-reg_receiver"/>
</dbReference>
<proteinExistence type="predicted"/>
<dbReference type="PROSITE" id="PS50110">
    <property type="entry name" value="RESPONSE_REGULATORY"/>
    <property type="match status" value="1"/>
</dbReference>
<dbReference type="EMBL" id="BARS01012217">
    <property type="protein sequence ID" value="GAF98118.1"/>
    <property type="molecule type" value="Genomic_DNA"/>
</dbReference>
<sequence>MSARGRILVVDDERSMQEFLEIFFRSEGFDVVTAGEVGSAQLHLESDEFDVVITDIQMPDGSGLDLLRTVRDVSPETIVIMI</sequence>
<name>X0TX16_9ZZZZ</name>
<keyword evidence="1" id="KW-0597">Phosphoprotein</keyword>